<dbReference type="OrthoDB" id="342981at2759"/>
<proteinExistence type="predicted"/>
<accession>A0A9Q0GCQ7</accession>
<reference evidence="2" key="2">
    <citation type="journal article" date="2023" name="Plants (Basel)">
        <title>Annotation of the Turnera subulata (Passifloraceae) Draft Genome Reveals the S-Locus Evolved after the Divergence of Turneroideae from Passifloroideae in a Stepwise Manner.</title>
        <authorList>
            <person name="Henning P.M."/>
            <person name="Roalson E.H."/>
            <person name="Mir W."/>
            <person name="McCubbin A.G."/>
            <person name="Shore J.S."/>
        </authorList>
    </citation>
    <scope>NUCLEOTIDE SEQUENCE</scope>
    <source>
        <strain evidence="2">F60SS</strain>
    </source>
</reference>
<dbReference type="EMBL" id="JAKUCV010001210">
    <property type="protein sequence ID" value="KAJ4847283.1"/>
    <property type="molecule type" value="Genomic_DNA"/>
</dbReference>
<protein>
    <submittedName>
        <fullName evidence="2">Uncharacterized protein</fullName>
    </submittedName>
</protein>
<gene>
    <name evidence="2" type="ORF">Tsubulata_037066</name>
</gene>
<reference evidence="2" key="1">
    <citation type="submission" date="2022-02" db="EMBL/GenBank/DDBJ databases">
        <authorList>
            <person name="Henning P.M."/>
            <person name="McCubbin A.G."/>
            <person name="Shore J.S."/>
        </authorList>
    </citation>
    <scope>NUCLEOTIDE SEQUENCE</scope>
    <source>
        <strain evidence="2">F60SS</strain>
        <tissue evidence="2">Leaves</tissue>
    </source>
</reference>
<dbReference type="AlphaFoldDB" id="A0A9Q0GCQ7"/>
<dbReference type="Proteomes" id="UP001141552">
    <property type="component" value="Unassembled WGS sequence"/>
</dbReference>
<organism evidence="2 3">
    <name type="scientific">Turnera subulata</name>
    <dbReference type="NCBI Taxonomy" id="218843"/>
    <lineage>
        <taxon>Eukaryota</taxon>
        <taxon>Viridiplantae</taxon>
        <taxon>Streptophyta</taxon>
        <taxon>Embryophyta</taxon>
        <taxon>Tracheophyta</taxon>
        <taxon>Spermatophyta</taxon>
        <taxon>Magnoliopsida</taxon>
        <taxon>eudicotyledons</taxon>
        <taxon>Gunneridae</taxon>
        <taxon>Pentapetalae</taxon>
        <taxon>rosids</taxon>
        <taxon>fabids</taxon>
        <taxon>Malpighiales</taxon>
        <taxon>Passifloraceae</taxon>
        <taxon>Turnera</taxon>
    </lineage>
</organism>
<sequence length="243" mass="27448">MSSRIEDRTEDFKDAVTTFIKACKEQIDLLKNSTTNEEVNTKGWHGIKGSDASNADAVAHKHGVVPPPPPSPPRLCSQTEDQPVSDSWDSEIVACSSGWNTAPVPRNRVIQCKARDGDEDPEWLRCEVERMEIKFVRVGSALERQGKEIKQKLAIHELLLLKSENDVVSLMVGFPAVDLESSLFGCFNSEVKNHLCKIEEFQFKVNPFISDKLLCIAYFVSLQMRLRIRPRFKGCGRDLEGWE</sequence>
<evidence type="ECO:0000313" key="2">
    <source>
        <dbReference type="EMBL" id="KAJ4847283.1"/>
    </source>
</evidence>
<feature type="region of interest" description="Disordered" evidence="1">
    <location>
        <begin position="60"/>
        <end position="82"/>
    </location>
</feature>
<comment type="caution">
    <text evidence="2">The sequence shown here is derived from an EMBL/GenBank/DDBJ whole genome shotgun (WGS) entry which is preliminary data.</text>
</comment>
<evidence type="ECO:0000313" key="3">
    <source>
        <dbReference type="Proteomes" id="UP001141552"/>
    </source>
</evidence>
<name>A0A9Q0GCQ7_9ROSI</name>
<keyword evidence="3" id="KW-1185">Reference proteome</keyword>
<evidence type="ECO:0000256" key="1">
    <source>
        <dbReference type="SAM" id="MobiDB-lite"/>
    </source>
</evidence>